<dbReference type="InterPro" id="IPR012678">
    <property type="entry name" value="Ribosomal_uL23/eL15/eS24_sf"/>
</dbReference>
<reference evidence="4 5" key="2">
    <citation type="journal article" date="2024" name="Int. J. Syst. Evol. Microbiol.">
        <title>Promethearchaeum syntrophicum gen. nov., sp. nov., an anaerobic, obligately syntrophic archaeon, the first isolate of the lineage 'Asgard' archaea, and proposal of the new archaeal phylum Promethearchaeota phyl. nov. and kingdom Promethearchaeati regn. nov.</title>
        <authorList>
            <person name="Imachi H."/>
            <person name="Nobu M.K."/>
            <person name="Kato S."/>
            <person name="Takaki Y."/>
            <person name="Miyazaki M."/>
            <person name="Miyata M."/>
            <person name="Ogawara M."/>
            <person name="Saito Y."/>
            <person name="Sakai S."/>
            <person name="Tahara Y.O."/>
            <person name="Takano Y."/>
            <person name="Tasumi E."/>
            <person name="Uematsu K."/>
            <person name="Yoshimura T."/>
            <person name="Itoh T."/>
            <person name="Ohkuma M."/>
            <person name="Takai K."/>
        </authorList>
    </citation>
    <scope>NUCLEOTIDE SEQUENCE [LARGE SCALE GENOMIC DNA]</scope>
    <source>
        <strain evidence="4 5">MK-D1</strain>
    </source>
</reference>
<dbReference type="EMBL" id="CP042905">
    <property type="protein sequence ID" value="QEE17565.2"/>
    <property type="molecule type" value="Genomic_DNA"/>
</dbReference>
<dbReference type="SUPFAM" id="SSF54189">
    <property type="entry name" value="Ribosomal proteins S24e, L23 and L15e"/>
    <property type="match status" value="1"/>
</dbReference>
<dbReference type="Gene3D" id="3.30.70.3370">
    <property type="match status" value="1"/>
</dbReference>
<reference evidence="4 5" key="1">
    <citation type="journal article" date="2020" name="Nature">
        <title>Isolation of an archaeon at the prokaryote-eukaryote interface.</title>
        <authorList>
            <person name="Imachi H."/>
            <person name="Nobu M.K."/>
            <person name="Nakahara N."/>
            <person name="Morono Y."/>
            <person name="Ogawara M."/>
            <person name="Takaki Y."/>
            <person name="Takano Y."/>
            <person name="Uematsu K."/>
            <person name="Ikuta T."/>
            <person name="Ito M."/>
            <person name="Matsui Y."/>
            <person name="Miyazaki M."/>
            <person name="Murata K."/>
            <person name="Saito Y."/>
            <person name="Sakai S."/>
            <person name="Song C."/>
            <person name="Tasumi E."/>
            <person name="Yamanaka Y."/>
            <person name="Yamaguchi T."/>
            <person name="Kamagata Y."/>
            <person name="Tamaki H."/>
            <person name="Takai K."/>
        </authorList>
    </citation>
    <scope>NUCLEOTIDE SEQUENCE [LARGE SCALE GENOMIC DNA]</scope>
    <source>
        <strain evidence="4 5">MK-D1</strain>
    </source>
</reference>
<dbReference type="PANTHER" id="PTHR10496">
    <property type="entry name" value="40S RIBOSOMAL PROTEIN S24"/>
    <property type="match status" value="1"/>
</dbReference>
<accession>A0A5B9DEU8</accession>
<proteinExistence type="inferred from homology"/>
<evidence type="ECO:0000313" key="5">
    <source>
        <dbReference type="Proteomes" id="UP000321408"/>
    </source>
</evidence>
<evidence type="ECO:0000256" key="2">
    <source>
        <dbReference type="ARBA" id="ARBA00023274"/>
    </source>
</evidence>
<name>A0A5B9DEU8_9ARCH</name>
<dbReference type="InterPro" id="IPR053709">
    <property type="entry name" value="eRP_eS24_sf"/>
</dbReference>
<dbReference type="GO" id="GO:1990904">
    <property type="term" value="C:ribonucleoprotein complex"/>
    <property type="evidence" value="ECO:0007669"/>
    <property type="project" value="UniProtKB-KW"/>
</dbReference>
<dbReference type="InterPro" id="IPR001976">
    <property type="entry name" value="Ribosomal_eS24"/>
</dbReference>
<keyword evidence="1 3" id="KW-0689">Ribosomal protein</keyword>
<organism evidence="4 5">
    <name type="scientific">Promethearchaeum syntrophicum</name>
    <dbReference type="NCBI Taxonomy" id="2594042"/>
    <lineage>
        <taxon>Archaea</taxon>
        <taxon>Promethearchaeati</taxon>
        <taxon>Promethearchaeota</taxon>
        <taxon>Promethearchaeia</taxon>
        <taxon>Promethearchaeales</taxon>
        <taxon>Promethearchaeaceae</taxon>
        <taxon>Promethearchaeum</taxon>
    </lineage>
</organism>
<dbReference type="AlphaFoldDB" id="A0A5B9DEU8"/>
<dbReference type="GO" id="GO:0006412">
    <property type="term" value="P:translation"/>
    <property type="evidence" value="ECO:0007669"/>
    <property type="project" value="UniProtKB-UniRule"/>
</dbReference>
<evidence type="ECO:0000313" key="4">
    <source>
        <dbReference type="EMBL" id="QEE17565.2"/>
    </source>
</evidence>
<dbReference type="GO" id="GO:0005840">
    <property type="term" value="C:ribosome"/>
    <property type="evidence" value="ECO:0007669"/>
    <property type="project" value="UniProtKB-KW"/>
</dbReference>
<protein>
    <recommendedName>
        <fullName evidence="3">Small ribosomal subunit protein eS24</fullName>
    </recommendedName>
</protein>
<keyword evidence="2 3" id="KW-0687">Ribonucleoprotein</keyword>
<dbReference type="GO" id="GO:0003735">
    <property type="term" value="F:structural constituent of ribosome"/>
    <property type="evidence" value="ECO:0007669"/>
    <property type="project" value="InterPro"/>
</dbReference>
<evidence type="ECO:0000256" key="1">
    <source>
        <dbReference type="ARBA" id="ARBA00022980"/>
    </source>
</evidence>
<dbReference type="KEGG" id="psyt:DSAG12_03402"/>
<dbReference type="HAMAP" id="MF_00545">
    <property type="entry name" value="Ribosomal_eS24"/>
    <property type="match status" value="1"/>
</dbReference>
<keyword evidence="5" id="KW-1185">Reference proteome</keyword>
<comment type="similarity">
    <text evidence="3">Belongs to the eukaryotic ribosomal protein eS24 family.</text>
</comment>
<evidence type="ECO:0000256" key="3">
    <source>
        <dbReference type="HAMAP-Rule" id="MF_00545"/>
    </source>
</evidence>
<sequence length="113" mass="13129">MVNINIISVEDNPILHRTEIKFEIEHLGMGSPNRIEVRDKLAALQSAKTELTFLRTMKTHFGRPSVIGLAIIYEDEETAQKLEPKYSQIRNIPKEKRDDAWKEAKSKKKKKKK</sequence>
<dbReference type="Pfam" id="PF01282">
    <property type="entry name" value="Ribosomal_S24e"/>
    <property type="match status" value="1"/>
</dbReference>
<gene>
    <name evidence="3" type="primary">rps24e</name>
    <name evidence="4" type="ORF">DSAG12_03402</name>
</gene>
<dbReference type="Proteomes" id="UP000321408">
    <property type="component" value="Chromosome"/>
</dbReference>